<proteinExistence type="predicted"/>
<dbReference type="AlphaFoldDB" id="A0A6N2VKR9"/>
<gene>
    <name evidence="1" type="ORF">ACLFYP115_02585</name>
</gene>
<reference evidence="1" key="1">
    <citation type="submission" date="2019-11" db="EMBL/GenBank/DDBJ databases">
        <authorList>
            <person name="Feng L."/>
        </authorList>
    </citation>
    <scope>NUCLEOTIDE SEQUENCE</scope>
    <source>
        <strain evidence="1">AcaccaeLFYP115</strain>
    </source>
</reference>
<evidence type="ECO:0000313" key="1">
    <source>
        <dbReference type="EMBL" id="VYT30550.1"/>
    </source>
</evidence>
<dbReference type="SUPFAM" id="SSF69304">
    <property type="entry name" value="Tricorn protease N-terminal domain"/>
    <property type="match status" value="1"/>
</dbReference>
<accession>A0A6N2VKR9</accession>
<dbReference type="Gene3D" id="2.120.10.30">
    <property type="entry name" value="TolB, C-terminal domain"/>
    <property type="match status" value="1"/>
</dbReference>
<dbReference type="InterPro" id="IPR011042">
    <property type="entry name" value="6-blade_b-propeller_TolB-like"/>
</dbReference>
<dbReference type="PROSITE" id="PS51257">
    <property type="entry name" value="PROKAR_LIPOPROTEIN"/>
    <property type="match status" value="1"/>
</dbReference>
<dbReference type="EMBL" id="CACRSQ010000007">
    <property type="protein sequence ID" value="VYT30550.1"/>
    <property type="molecule type" value="Genomic_DNA"/>
</dbReference>
<dbReference type="RefSeq" id="WP_006567463.1">
    <property type="nucleotide sequence ID" value="NZ_BAABZP010000001.1"/>
</dbReference>
<sequence length="343" mass="39981">MQKFMKEIEVITLLSLMFLLTGCQKHESLQTNPEDQLAISIMTTRNGQKAGTFESDIYLFDMKTAKTKKIATVPYTSQYPLSVYDPQKKLLYYSSRLKGTHEDEVFVYDCRTKETRQLTDWCDVLNYMFIKEDKLYLAAMDTKKTIITSYWCDRETGKPTDLTWDHDLFVDYVTYNPLTKGLYCNLYSDRESYKRLNEPENGIRQRFYQIKPDGSFRLITEEKRKIIGSLVANSRKMLYIRKNTSVPNVPEMKGLKEQIIEVVSYDFQSKKKTVLSEKDKSLYQMGFIYLDRKGTTLYGLKKGQGLGDPDKLVSYDLKTHKEKILFRYPGTEGAINNACVVKK</sequence>
<organism evidence="1">
    <name type="scientific">Anaerostipes caccae</name>
    <dbReference type="NCBI Taxonomy" id="105841"/>
    <lineage>
        <taxon>Bacteria</taxon>
        <taxon>Bacillati</taxon>
        <taxon>Bacillota</taxon>
        <taxon>Clostridia</taxon>
        <taxon>Lachnospirales</taxon>
        <taxon>Lachnospiraceae</taxon>
        <taxon>Anaerostipes</taxon>
    </lineage>
</organism>
<evidence type="ECO:0008006" key="2">
    <source>
        <dbReference type="Google" id="ProtNLM"/>
    </source>
</evidence>
<name>A0A6N2VKR9_9FIRM</name>
<protein>
    <recommendedName>
        <fullName evidence="2">Lipoprotein</fullName>
    </recommendedName>
</protein>